<dbReference type="InterPro" id="IPR015216">
    <property type="entry name" value="SANTA"/>
</dbReference>
<feature type="region of interest" description="Disordered" evidence="1">
    <location>
        <begin position="320"/>
        <end position="352"/>
    </location>
</feature>
<dbReference type="Pfam" id="PF09133">
    <property type="entry name" value="SANTA"/>
    <property type="match status" value="2"/>
</dbReference>
<feature type="compositionally biased region" description="Basic and acidic residues" evidence="1">
    <location>
        <begin position="340"/>
        <end position="352"/>
    </location>
</feature>
<evidence type="ECO:0000259" key="2">
    <source>
        <dbReference type="Pfam" id="PF09133"/>
    </source>
</evidence>
<evidence type="ECO:0000256" key="1">
    <source>
        <dbReference type="SAM" id="MobiDB-lite"/>
    </source>
</evidence>
<feature type="region of interest" description="Disordered" evidence="1">
    <location>
        <begin position="927"/>
        <end position="1046"/>
    </location>
</feature>
<feature type="compositionally biased region" description="Polar residues" evidence="1">
    <location>
        <begin position="321"/>
        <end position="339"/>
    </location>
</feature>
<feature type="compositionally biased region" description="Basic and acidic residues" evidence="1">
    <location>
        <begin position="953"/>
        <end position="962"/>
    </location>
</feature>
<feature type="compositionally biased region" description="Polar residues" evidence="1">
    <location>
        <begin position="148"/>
        <end position="164"/>
    </location>
</feature>
<feature type="domain" description="SANTA" evidence="2">
    <location>
        <begin position="177"/>
        <end position="253"/>
    </location>
</feature>
<feature type="compositionally biased region" description="Polar residues" evidence="1">
    <location>
        <begin position="90"/>
        <end position="105"/>
    </location>
</feature>
<feature type="region of interest" description="Disordered" evidence="1">
    <location>
        <begin position="88"/>
        <end position="168"/>
    </location>
</feature>
<dbReference type="Proteomes" id="UP001627154">
    <property type="component" value="Unassembled WGS sequence"/>
</dbReference>
<comment type="caution">
    <text evidence="3">The sequence shown here is derived from an EMBL/GenBank/DDBJ whole genome shotgun (WGS) entry which is preliminary data.</text>
</comment>
<accession>A0ABD2WUN8</accession>
<reference evidence="3 4" key="1">
    <citation type="journal article" date="2024" name="bioRxiv">
        <title>A reference genome for Trichogramma kaykai: A tiny desert-dwelling parasitoid wasp with competing sex-ratio distorters.</title>
        <authorList>
            <person name="Culotta J."/>
            <person name="Lindsey A.R."/>
        </authorList>
    </citation>
    <scope>NUCLEOTIDE SEQUENCE [LARGE SCALE GENOMIC DNA]</scope>
    <source>
        <strain evidence="3 4">KSX58</strain>
    </source>
</reference>
<feature type="region of interest" description="Disordered" evidence="1">
    <location>
        <begin position="659"/>
        <end position="685"/>
    </location>
</feature>
<dbReference type="InterPro" id="IPR039110">
    <property type="entry name" value="KNL2-like"/>
</dbReference>
<keyword evidence="4" id="KW-1185">Reference proteome</keyword>
<feature type="compositionally biased region" description="Basic and acidic residues" evidence="1">
    <location>
        <begin position="1006"/>
        <end position="1019"/>
    </location>
</feature>
<dbReference type="EMBL" id="JBJJXI010000071">
    <property type="protein sequence ID" value="KAL3396450.1"/>
    <property type="molecule type" value="Genomic_DNA"/>
</dbReference>
<dbReference type="AlphaFoldDB" id="A0ABD2WUN8"/>
<evidence type="ECO:0000313" key="3">
    <source>
        <dbReference type="EMBL" id="KAL3396450.1"/>
    </source>
</evidence>
<feature type="compositionally biased region" description="Basic and acidic residues" evidence="1">
    <location>
        <begin position="711"/>
        <end position="752"/>
    </location>
</feature>
<gene>
    <name evidence="3" type="ORF">TKK_009617</name>
</gene>
<sequence length="1082" mass="124423">MQYSPVKFSDVKNDMRYKNLERTLDTVRSMDRLRSNTNANCPTPSWPSLSSIHDSSYVHTPPPSLQVSRVESEVIASSNNLRMLSGLKNKYSNTPSNTKQPSGHSTDLDRVIMPPPSTRRSLTKAKVLSRIDEHSINDDHSNAKVPPSGTSTDIYQDNGSNHASDAQEPKKIRIFSRWKVSINTNGSLIIRGLLENHQLARSKPILKRHSHDMVESVCKHIYKLIGNIDDDNKELPEYVCGKFYNGFPDDWENVYHIWKNFISEGSLKTFRWPTPITDDDDDLRSDISEFVYRQKNINNEIQVHKNDQSNKLEKKPLIKENLSQDQNVNSSTPKNGNQDTKNENPKHTKVKDSHICPHEINNDQHQSMESHCTSGHNFSSNLTNPGYLREIIKEDKLKIILGNLGNENCPPNYLDKFIELIDNLRYLLSYGPKKQQEMFDRSSSPCKNTSDCQKCNSSAVLETQENVLPESKNASEQIKYYENSKEALPLQNHNNNLECSESSHDSSDGEKYLGIPNVHLEKLLQKRITKSRHHSSRKFRSNERSCKQTVLKQYDSSVSIIEDDSTDKKTHLQEIAISRKQFSSLIDQNQASTPKNEEICMKLPNSQPLRENQNVLNKPVIKSIEQIQVNVQLKRLSKNNITNHSDISVIDDEFTKKELKPSESNKLKYSNNEDDKENQNSDDELLQHRFLTYDSEDFMNDEEKELALGSKDFKSSKERMNVETKEKLRDTHEKQNMKLQDKRQKSLNESKADFPYGSKKNPKIIEFWYPVVTFDNDSKKKKLLKFEGKLLNEAGHILDRKFLTTAVKFRHSSKLIETFDKEFFLLSGDLNTKHGIPSELIKKCRAGCPPNIDEFCEEWMMFKLAKNFKTTLESPSVANAENSFSNDTLDPLQVSMNSRGRRIISPMEFWRVNTPDTENLNLLTKSTERQGIKNNAKPEAHENVSKSNSKLTKLKEPPDIESKVPSPRKKVAHKLEYSSSSESEADGKSKPNKTRRNFKKNSRSSIKKDSKDSKSKANDNTEMGPPESNFHTKLRKRRKLDYKELENNTKNCKLETVRWVYEKHQNPNDDVLSDDQASLVVI</sequence>
<dbReference type="PANTHER" id="PTHR16124:SF3">
    <property type="entry name" value="MIS18-BINDING PROTEIN 1"/>
    <property type="match status" value="1"/>
</dbReference>
<feature type="compositionally biased region" description="Basic and acidic residues" evidence="1">
    <location>
        <begin position="129"/>
        <end position="142"/>
    </location>
</feature>
<name>A0ABD2WUN8_9HYME</name>
<protein>
    <recommendedName>
        <fullName evidence="2">SANTA domain-containing protein</fullName>
    </recommendedName>
</protein>
<feature type="compositionally biased region" description="Basic residues" evidence="1">
    <location>
        <begin position="990"/>
        <end position="1002"/>
    </location>
</feature>
<feature type="region of interest" description="Disordered" evidence="1">
    <location>
        <begin position="709"/>
        <end position="753"/>
    </location>
</feature>
<feature type="compositionally biased region" description="Basic and acidic residues" evidence="1">
    <location>
        <begin position="927"/>
        <end position="944"/>
    </location>
</feature>
<evidence type="ECO:0000313" key="4">
    <source>
        <dbReference type="Proteomes" id="UP001627154"/>
    </source>
</evidence>
<proteinExistence type="predicted"/>
<feature type="compositionally biased region" description="Basic and acidic residues" evidence="1">
    <location>
        <begin position="659"/>
        <end position="679"/>
    </location>
</feature>
<dbReference type="PANTHER" id="PTHR16124">
    <property type="entry name" value="MIS18-BINDING PROTEIN 1"/>
    <property type="match status" value="1"/>
</dbReference>
<organism evidence="3 4">
    <name type="scientific">Trichogramma kaykai</name>
    <dbReference type="NCBI Taxonomy" id="54128"/>
    <lineage>
        <taxon>Eukaryota</taxon>
        <taxon>Metazoa</taxon>
        <taxon>Ecdysozoa</taxon>
        <taxon>Arthropoda</taxon>
        <taxon>Hexapoda</taxon>
        <taxon>Insecta</taxon>
        <taxon>Pterygota</taxon>
        <taxon>Neoptera</taxon>
        <taxon>Endopterygota</taxon>
        <taxon>Hymenoptera</taxon>
        <taxon>Apocrita</taxon>
        <taxon>Proctotrupomorpha</taxon>
        <taxon>Chalcidoidea</taxon>
        <taxon>Trichogrammatidae</taxon>
        <taxon>Trichogramma</taxon>
    </lineage>
</organism>
<feature type="domain" description="SANTA" evidence="2">
    <location>
        <begin position="773"/>
        <end position="851"/>
    </location>
</feature>